<dbReference type="PANTHER" id="PTHR42208">
    <property type="entry name" value="HEAVY METAL TRANSPORTER-RELATED"/>
    <property type="match status" value="1"/>
</dbReference>
<dbReference type="Pfam" id="PF01794">
    <property type="entry name" value="Ferric_reduct"/>
    <property type="match status" value="1"/>
</dbReference>
<comment type="subcellular location">
    <subcellularLocation>
        <location evidence="1">Membrane</location>
        <topology evidence="1">Multi-pass membrane protein</topology>
    </subcellularLocation>
</comment>
<reference evidence="8 9" key="1">
    <citation type="submission" date="2012-06" db="EMBL/GenBank/DDBJ databases">
        <title>Finished chromosome of genome of Microcoleus sp. PCC 7113.</title>
        <authorList>
            <consortium name="US DOE Joint Genome Institute"/>
            <person name="Gugger M."/>
            <person name="Coursin T."/>
            <person name="Rippka R."/>
            <person name="Tandeau De Marsac N."/>
            <person name="Huntemann M."/>
            <person name="Wei C.-L."/>
            <person name="Han J."/>
            <person name="Detter J.C."/>
            <person name="Han C."/>
            <person name="Tapia R."/>
            <person name="Chen A."/>
            <person name="Kyrpides N."/>
            <person name="Mavromatis K."/>
            <person name="Markowitz V."/>
            <person name="Szeto E."/>
            <person name="Ivanova N."/>
            <person name="Pagani I."/>
            <person name="Pati A."/>
            <person name="Goodwin L."/>
            <person name="Nordberg H.P."/>
            <person name="Cantor M.N."/>
            <person name="Hua S.X."/>
            <person name="Woyke T."/>
            <person name="Kerfeld C.A."/>
        </authorList>
    </citation>
    <scope>NUCLEOTIDE SEQUENCE [LARGE SCALE GENOMIC DNA]</scope>
    <source>
        <strain evidence="8 9">PCC 7113</strain>
    </source>
</reference>
<gene>
    <name evidence="8" type="ORF">Mic7113_0699</name>
</gene>
<sequence length="408" mass="44573">MLLDVDFFLLMTLGFLGSFGHCVGMCGPITVAFSLSQKRENPKGLLLGFHLLLNLGRLVSYTLVGAGIGGLGSLLLASGQLAGIGSGLRQGMAILTGLMLIWFGLVQIKPDFLPHLPLLHPLTQGKWHQRLSAAMSELSAKPYWWTPALLGGVWGLMPCGFLYAAQIRAAQTGDLWLGAATMLAFGLGTMPMMMGVGVSASKLSADKRSQLFRLGGWVTLTIGILTLLRTDAMVDYTGHASLILLMLALIARPIHRFWAQPLRYRRAIGVGAYVLALAHTGHMLEHTLQWNFEAISFMLPMHQMGIWAGIVALVLITPAALTSFDLLQKALGTRWRYIHLLSVPALVLAAMHTVLIGSHYLGDFEGIWENKLMVAIASFLVIAVLLIRLPQFWSLVSLQKFYLPPNLK</sequence>
<dbReference type="InterPro" id="IPR013130">
    <property type="entry name" value="Fe3_Rdtase_TM_dom"/>
</dbReference>
<dbReference type="InterPro" id="IPR039447">
    <property type="entry name" value="UreH-like_TM_dom"/>
</dbReference>
<evidence type="ECO:0000256" key="3">
    <source>
        <dbReference type="ARBA" id="ARBA00022989"/>
    </source>
</evidence>
<dbReference type="PANTHER" id="PTHR42208:SF1">
    <property type="entry name" value="HEAVY METAL TRANSPORTER"/>
    <property type="match status" value="1"/>
</dbReference>
<feature type="transmembrane region" description="Helical" evidence="5">
    <location>
        <begin position="88"/>
        <end position="106"/>
    </location>
</feature>
<keyword evidence="9" id="KW-1185">Reference proteome</keyword>
<dbReference type="EMBL" id="CP003630">
    <property type="protein sequence ID" value="AFZ16611.1"/>
    <property type="molecule type" value="Genomic_DNA"/>
</dbReference>
<evidence type="ECO:0008006" key="10">
    <source>
        <dbReference type="Google" id="ProtNLM"/>
    </source>
</evidence>
<dbReference type="Pfam" id="PF13386">
    <property type="entry name" value="DsbD_2"/>
    <property type="match status" value="1"/>
</dbReference>
<dbReference type="STRING" id="1173027.Mic7113_0699"/>
<accession>K9W9Y3</accession>
<organism evidence="8 9">
    <name type="scientific">Allocoleopsis franciscana PCC 7113</name>
    <dbReference type="NCBI Taxonomy" id="1173027"/>
    <lineage>
        <taxon>Bacteria</taxon>
        <taxon>Bacillati</taxon>
        <taxon>Cyanobacteriota</taxon>
        <taxon>Cyanophyceae</taxon>
        <taxon>Coleofasciculales</taxon>
        <taxon>Coleofasciculaceae</taxon>
        <taxon>Allocoleopsis</taxon>
        <taxon>Allocoleopsis franciscana</taxon>
    </lineage>
</organism>
<keyword evidence="4 5" id="KW-0472">Membrane</keyword>
<dbReference type="eggNOG" id="COG2836">
    <property type="taxonomic scope" value="Bacteria"/>
</dbReference>
<evidence type="ECO:0000313" key="8">
    <source>
        <dbReference type="EMBL" id="AFZ16611.1"/>
    </source>
</evidence>
<feature type="transmembrane region" description="Helical" evidence="5">
    <location>
        <begin position="236"/>
        <end position="255"/>
    </location>
</feature>
<evidence type="ECO:0000256" key="2">
    <source>
        <dbReference type="ARBA" id="ARBA00022692"/>
    </source>
</evidence>
<evidence type="ECO:0000256" key="4">
    <source>
        <dbReference type="ARBA" id="ARBA00023136"/>
    </source>
</evidence>
<dbReference type="Proteomes" id="UP000010471">
    <property type="component" value="Chromosome"/>
</dbReference>
<evidence type="ECO:0000313" key="9">
    <source>
        <dbReference type="Proteomes" id="UP000010471"/>
    </source>
</evidence>
<dbReference type="KEGG" id="mic:Mic7113_0699"/>
<dbReference type="OrthoDB" id="9800141at2"/>
<evidence type="ECO:0000256" key="5">
    <source>
        <dbReference type="SAM" id="Phobius"/>
    </source>
</evidence>
<feature type="transmembrane region" description="Helical" evidence="5">
    <location>
        <begin position="267"/>
        <end position="284"/>
    </location>
</feature>
<feature type="transmembrane region" description="Helical" evidence="5">
    <location>
        <begin position="175"/>
        <end position="199"/>
    </location>
</feature>
<feature type="transmembrane region" description="Helical" evidence="5">
    <location>
        <begin position="304"/>
        <end position="327"/>
    </location>
</feature>
<evidence type="ECO:0000259" key="7">
    <source>
        <dbReference type="Pfam" id="PF13386"/>
    </source>
</evidence>
<feature type="transmembrane region" description="Helical" evidence="5">
    <location>
        <begin position="143"/>
        <end position="163"/>
    </location>
</feature>
<dbReference type="GO" id="GO:0016020">
    <property type="term" value="C:membrane"/>
    <property type="evidence" value="ECO:0007669"/>
    <property type="project" value="UniProtKB-SubCell"/>
</dbReference>
<protein>
    <recommendedName>
        <fullName evidence="10">Ferric reductase</fullName>
    </recommendedName>
</protein>
<feature type="transmembrane region" description="Helical" evidence="5">
    <location>
        <begin position="339"/>
        <end position="360"/>
    </location>
</feature>
<feature type="transmembrane region" description="Helical" evidence="5">
    <location>
        <begin position="372"/>
        <end position="390"/>
    </location>
</feature>
<evidence type="ECO:0000256" key="1">
    <source>
        <dbReference type="ARBA" id="ARBA00004141"/>
    </source>
</evidence>
<dbReference type="RefSeq" id="WP_015180774.1">
    <property type="nucleotide sequence ID" value="NC_019738.1"/>
</dbReference>
<feature type="domain" description="Ferric oxidoreductase" evidence="6">
    <location>
        <begin position="237"/>
        <end position="349"/>
    </location>
</feature>
<feature type="transmembrane region" description="Helical" evidence="5">
    <location>
        <begin position="6"/>
        <end position="33"/>
    </location>
</feature>
<dbReference type="AlphaFoldDB" id="K9W9Y3"/>
<dbReference type="HOGENOM" id="CLU_670545_0_0_3"/>
<feature type="domain" description="Urease accessory protein UreH-like transmembrane" evidence="7">
    <location>
        <begin position="10"/>
        <end position="225"/>
    </location>
</feature>
<keyword evidence="3 5" id="KW-1133">Transmembrane helix</keyword>
<name>K9W9Y3_9CYAN</name>
<keyword evidence="2 5" id="KW-0812">Transmembrane</keyword>
<evidence type="ECO:0000259" key="6">
    <source>
        <dbReference type="Pfam" id="PF01794"/>
    </source>
</evidence>
<feature type="transmembrane region" description="Helical" evidence="5">
    <location>
        <begin position="45"/>
        <end position="68"/>
    </location>
</feature>
<dbReference type="PATRIC" id="fig|1173027.3.peg.770"/>
<proteinExistence type="predicted"/>